<evidence type="ECO:0000256" key="5">
    <source>
        <dbReference type="ARBA" id="ARBA00022989"/>
    </source>
</evidence>
<feature type="domain" description="Major facilitator superfamily (MFS) profile" evidence="8">
    <location>
        <begin position="8"/>
        <end position="392"/>
    </location>
</feature>
<evidence type="ECO:0000259" key="8">
    <source>
        <dbReference type="PROSITE" id="PS50850"/>
    </source>
</evidence>
<evidence type="ECO:0000256" key="6">
    <source>
        <dbReference type="ARBA" id="ARBA00023136"/>
    </source>
</evidence>
<dbReference type="OrthoDB" id="9786665at2"/>
<protein>
    <submittedName>
        <fullName evidence="9">Major facilitator superfamily transporter</fullName>
    </submittedName>
</protein>
<proteinExistence type="inferred from homology"/>
<feature type="transmembrane region" description="Helical" evidence="7">
    <location>
        <begin position="168"/>
        <end position="189"/>
    </location>
</feature>
<dbReference type="STRING" id="1318466.BN85412050"/>
<evidence type="ECO:0000256" key="4">
    <source>
        <dbReference type="ARBA" id="ARBA00022692"/>
    </source>
</evidence>
<feature type="transmembrane region" description="Helical" evidence="7">
    <location>
        <begin position="75"/>
        <end position="93"/>
    </location>
</feature>
<reference evidence="9 10" key="1">
    <citation type="journal article" date="2013" name="J. Mol. Microbiol. Biotechnol.">
        <title>Analysis of the Complete Genomes of Acholeplasma brassicae , A. palmae and A. laidlawii and Their Comparison to the Obligate Parasites from ' Candidatus Phytoplasma'.</title>
        <authorList>
            <person name="Kube M."/>
            <person name="Siewert C."/>
            <person name="Migdoll A.M."/>
            <person name="Duduk B."/>
            <person name="Holz S."/>
            <person name="Rabus R."/>
            <person name="Seemuller E."/>
            <person name="Mitrovic J."/>
            <person name="Muller I."/>
            <person name="Buttner C."/>
            <person name="Reinhardt R."/>
        </authorList>
    </citation>
    <scope>NUCLEOTIDE SEQUENCE [LARGE SCALE GENOMIC DNA]</scope>
    <source>
        <strain evidence="9 10">J233</strain>
    </source>
</reference>
<dbReference type="Proteomes" id="UP000032740">
    <property type="component" value="Chromosome"/>
</dbReference>
<evidence type="ECO:0000313" key="10">
    <source>
        <dbReference type="Proteomes" id="UP000032740"/>
    </source>
</evidence>
<feature type="transmembrane region" description="Helical" evidence="7">
    <location>
        <begin position="333"/>
        <end position="359"/>
    </location>
</feature>
<dbReference type="SUPFAM" id="SSF103473">
    <property type="entry name" value="MFS general substrate transporter"/>
    <property type="match status" value="1"/>
</dbReference>
<dbReference type="HOGENOM" id="CLU_677758_0_0_14"/>
<dbReference type="Pfam" id="PF07690">
    <property type="entry name" value="MFS_1"/>
    <property type="match status" value="1"/>
</dbReference>
<feature type="transmembrane region" description="Helical" evidence="7">
    <location>
        <begin position="365"/>
        <end position="385"/>
    </location>
</feature>
<keyword evidence="6 7" id="KW-0472">Membrane</keyword>
<name>U4KLM6_ALTPJ</name>
<sequence>MLKSFKHTLRASHTGYIVQSININFIPLLFIYFNQTYDISLEKISYLILINFLTQLATDLVAAYVIDKVGFRKPVMVANFLAATGFILLAILPGVMDPFFGMAVAVLIYAIGGGLLEVVLSPIVESCETENKDKEMIKLYAFYSFGQVAVVLISTLFFLIFGINNWQILAILWALVPILNGIYFYFVPMNKTNEEEVKQATMKELFSQKLFWIFLIIMFLTGAAEQGMSQWASTIAEKGLGISKTMSDLVGPMFYAVMMGLTRIVYIYFGHKFKLSILMVIGGIFSLVAFLLIGLTTNPIVGIIACGLCGIGMGTLWPGAIRRSSDLIKNGGGRMFAFLAFLGDIGCSVGPALIGLIAAKSGIKTGMLIGSVFPGILVVFLLLSIRRRYDNKVESV</sequence>
<dbReference type="KEGG" id="apal:BN85412050"/>
<evidence type="ECO:0000256" key="1">
    <source>
        <dbReference type="ARBA" id="ARBA00004651"/>
    </source>
</evidence>
<keyword evidence="4 7" id="KW-0812">Transmembrane</keyword>
<dbReference type="GO" id="GO:0022857">
    <property type="term" value="F:transmembrane transporter activity"/>
    <property type="evidence" value="ECO:0007669"/>
    <property type="project" value="InterPro"/>
</dbReference>
<comment type="subcellular location">
    <subcellularLocation>
        <location evidence="1">Cell membrane</location>
        <topology evidence="1">Multi-pass membrane protein</topology>
    </subcellularLocation>
</comment>
<feature type="transmembrane region" description="Helical" evidence="7">
    <location>
        <begin position="210"/>
        <end position="229"/>
    </location>
</feature>
<dbReference type="RefSeq" id="WP_030003666.1">
    <property type="nucleotide sequence ID" value="NC_022538.1"/>
</dbReference>
<evidence type="ECO:0000256" key="7">
    <source>
        <dbReference type="SAM" id="Phobius"/>
    </source>
</evidence>
<comment type="similarity">
    <text evidence="2">Belongs to the major facilitator superfamily.</text>
</comment>
<evidence type="ECO:0000313" key="9">
    <source>
        <dbReference type="EMBL" id="CCV64782.1"/>
    </source>
</evidence>
<dbReference type="InterPro" id="IPR011701">
    <property type="entry name" value="MFS"/>
</dbReference>
<evidence type="ECO:0000256" key="3">
    <source>
        <dbReference type="ARBA" id="ARBA00022448"/>
    </source>
</evidence>
<feature type="transmembrane region" description="Helical" evidence="7">
    <location>
        <begin position="44"/>
        <end position="66"/>
    </location>
</feature>
<organism evidence="9 10">
    <name type="scientific">Alteracholeplasma palmae (strain ATCC 49389 / J233)</name>
    <name type="common">Acholeplasma palmae</name>
    <dbReference type="NCBI Taxonomy" id="1318466"/>
    <lineage>
        <taxon>Bacteria</taxon>
        <taxon>Bacillati</taxon>
        <taxon>Mycoplasmatota</taxon>
        <taxon>Mollicutes</taxon>
        <taxon>Acholeplasmatales</taxon>
        <taxon>Acholeplasmataceae</taxon>
        <taxon>Acholeplasma</taxon>
    </lineage>
</organism>
<gene>
    <name evidence="9" type="ORF">BN85412050</name>
</gene>
<dbReference type="InterPro" id="IPR036259">
    <property type="entry name" value="MFS_trans_sf"/>
</dbReference>
<dbReference type="InterPro" id="IPR051788">
    <property type="entry name" value="MFS_Transporter"/>
</dbReference>
<feature type="transmembrane region" description="Helical" evidence="7">
    <location>
        <begin position="12"/>
        <end position="32"/>
    </location>
</feature>
<accession>U4KLM6</accession>
<dbReference type="PANTHER" id="PTHR23514">
    <property type="entry name" value="BYPASS OF STOP CODON PROTEIN 6"/>
    <property type="match status" value="1"/>
</dbReference>
<dbReference type="Gene3D" id="1.20.1250.20">
    <property type="entry name" value="MFS general substrate transporter like domains"/>
    <property type="match status" value="2"/>
</dbReference>
<dbReference type="EMBL" id="FO681347">
    <property type="protein sequence ID" value="CCV64782.1"/>
    <property type="molecule type" value="Genomic_DNA"/>
</dbReference>
<evidence type="ECO:0000256" key="2">
    <source>
        <dbReference type="ARBA" id="ARBA00008335"/>
    </source>
</evidence>
<dbReference type="InterPro" id="IPR020846">
    <property type="entry name" value="MFS_dom"/>
</dbReference>
<dbReference type="AlphaFoldDB" id="U4KLM6"/>
<dbReference type="GO" id="GO:0005886">
    <property type="term" value="C:plasma membrane"/>
    <property type="evidence" value="ECO:0007669"/>
    <property type="project" value="UniProtKB-SubCell"/>
</dbReference>
<dbReference type="PROSITE" id="PS50850">
    <property type="entry name" value="MFS"/>
    <property type="match status" value="1"/>
</dbReference>
<keyword evidence="5 7" id="KW-1133">Transmembrane helix</keyword>
<feature type="transmembrane region" description="Helical" evidence="7">
    <location>
        <begin position="249"/>
        <end position="269"/>
    </location>
</feature>
<feature type="transmembrane region" description="Helical" evidence="7">
    <location>
        <begin position="276"/>
        <end position="294"/>
    </location>
</feature>
<keyword evidence="3" id="KW-0813">Transport</keyword>
<feature type="transmembrane region" description="Helical" evidence="7">
    <location>
        <begin position="99"/>
        <end position="120"/>
    </location>
</feature>
<feature type="transmembrane region" description="Helical" evidence="7">
    <location>
        <begin position="300"/>
        <end position="321"/>
    </location>
</feature>
<feature type="transmembrane region" description="Helical" evidence="7">
    <location>
        <begin position="140"/>
        <end position="162"/>
    </location>
</feature>
<dbReference type="PANTHER" id="PTHR23514:SF3">
    <property type="entry name" value="BYPASS OF STOP CODON PROTEIN 6"/>
    <property type="match status" value="1"/>
</dbReference>
<keyword evidence="10" id="KW-1185">Reference proteome</keyword>